<evidence type="ECO:0000313" key="3">
    <source>
        <dbReference type="EnsemblPlants" id="EMT09564"/>
    </source>
</evidence>
<feature type="compositionally biased region" description="Basic residues" evidence="1">
    <location>
        <begin position="343"/>
        <end position="357"/>
    </location>
</feature>
<dbReference type="PANTHER" id="PTHR33110">
    <property type="entry name" value="F-BOX/KELCH-REPEAT PROTEIN-RELATED"/>
    <property type="match status" value="1"/>
</dbReference>
<feature type="region of interest" description="Disordered" evidence="1">
    <location>
        <begin position="343"/>
        <end position="369"/>
    </location>
</feature>
<protein>
    <recommendedName>
        <fullName evidence="2">KIB1-4 beta-propeller domain-containing protein</fullName>
    </recommendedName>
</protein>
<name>M8BRY1_AEGTA</name>
<sequence length="369" mass="40359">MALALILPGAEVASRTSTRFARLLVSAALGLQGRNPLHGASLVLSSSTSDEINWVVREDGTAVWLFTARPQPTLTDVVTGAITRLPRFSEVYADDDRITRGMENSSGVVYRDGTVFLYNLKSHIFMAAIVRPGDTAWTTAGRDLMNLFQAGCHLSAAAYHDGKILVCVRVHFWFILTPDFDGDGAPAGGEIDMRNGARNGINSHSYVFVSRDELMWATVLDTRDSSSGCTGHNPTTAVSVTVHAFVNCGGTGDKMRWMARDGRSLSDRALFLGSPTSFTMDDTPMGVGGCAFFFLRGCLLKYSFIDGEAKLVEGLSPKWRSFKAHVWLQPPPPHIAPMREIRKRAKASTKKNARKNNKQFSGSRAPRKL</sequence>
<dbReference type="InterPro" id="IPR005174">
    <property type="entry name" value="KIB1-4_b-propeller"/>
</dbReference>
<dbReference type="PANTHER" id="PTHR33110:SF56">
    <property type="entry name" value="DUF295 DOMAIN-CONTAINING PROTEIN"/>
    <property type="match status" value="1"/>
</dbReference>
<evidence type="ECO:0000259" key="2">
    <source>
        <dbReference type="Pfam" id="PF03478"/>
    </source>
</evidence>
<organism evidence="3">
    <name type="scientific">Aegilops tauschii</name>
    <name type="common">Tausch's goatgrass</name>
    <name type="synonym">Aegilops squarrosa</name>
    <dbReference type="NCBI Taxonomy" id="37682"/>
    <lineage>
        <taxon>Eukaryota</taxon>
        <taxon>Viridiplantae</taxon>
        <taxon>Streptophyta</taxon>
        <taxon>Embryophyta</taxon>
        <taxon>Tracheophyta</taxon>
        <taxon>Spermatophyta</taxon>
        <taxon>Magnoliopsida</taxon>
        <taxon>Liliopsida</taxon>
        <taxon>Poales</taxon>
        <taxon>Poaceae</taxon>
        <taxon>BOP clade</taxon>
        <taxon>Pooideae</taxon>
        <taxon>Triticodae</taxon>
        <taxon>Triticeae</taxon>
        <taxon>Triticinae</taxon>
        <taxon>Aegilops</taxon>
    </lineage>
</organism>
<dbReference type="AlphaFoldDB" id="M8BRY1"/>
<dbReference type="Pfam" id="PF03478">
    <property type="entry name" value="Beta-prop_KIB1-4"/>
    <property type="match status" value="1"/>
</dbReference>
<reference evidence="3" key="1">
    <citation type="submission" date="2015-06" db="UniProtKB">
        <authorList>
            <consortium name="EnsemblPlants"/>
        </authorList>
    </citation>
    <scope>IDENTIFICATION</scope>
</reference>
<dbReference type="EnsemblPlants" id="EMT09564">
    <property type="protein sequence ID" value="EMT09564"/>
    <property type="gene ID" value="F775_11880"/>
</dbReference>
<evidence type="ECO:0000256" key="1">
    <source>
        <dbReference type="SAM" id="MobiDB-lite"/>
    </source>
</evidence>
<feature type="domain" description="KIB1-4 beta-propeller" evidence="2">
    <location>
        <begin position="63"/>
        <end position="293"/>
    </location>
</feature>
<accession>M8BRY1</accession>
<proteinExistence type="predicted"/>